<protein>
    <submittedName>
        <fullName evidence="3">Uncharacterized protein</fullName>
    </submittedName>
</protein>
<dbReference type="OrthoDB" id="10250354at2759"/>
<evidence type="ECO:0000313" key="4">
    <source>
        <dbReference type="Proteomes" id="UP000652761"/>
    </source>
</evidence>
<feature type="compositionally biased region" description="Basic and acidic residues" evidence="2">
    <location>
        <begin position="175"/>
        <end position="196"/>
    </location>
</feature>
<name>A0A843WDA1_COLES</name>
<dbReference type="AlphaFoldDB" id="A0A843WDA1"/>
<evidence type="ECO:0000313" key="3">
    <source>
        <dbReference type="EMBL" id="MQM07609.1"/>
    </source>
</evidence>
<keyword evidence="4" id="KW-1185">Reference proteome</keyword>
<accession>A0A843WDA1</accession>
<feature type="coiled-coil region" evidence="1">
    <location>
        <begin position="73"/>
        <end position="100"/>
    </location>
</feature>
<reference evidence="3" key="1">
    <citation type="submission" date="2017-07" db="EMBL/GenBank/DDBJ databases">
        <title>Taro Niue Genome Assembly and Annotation.</title>
        <authorList>
            <person name="Atibalentja N."/>
            <person name="Keating K."/>
            <person name="Fields C.J."/>
        </authorList>
    </citation>
    <scope>NUCLEOTIDE SEQUENCE</scope>
    <source>
        <strain evidence="3">Niue_2</strain>
        <tissue evidence="3">Leaf</tissue>
    </source>
</reference>
<dbReference type="EMBL" id="NMUH01003913">
    <property type="protein sequence ID" value="MQM07609.1"/>
    <property type="molecule type" value="Genomic_DNA"/>
</dbReference>
<organism evidence="3 4">
    <name type="scientific">Colocasia esculenta</name>
    <name type="common">Wild taro</name>
    <name type="synonym">Arum esculentum</name>
    <dbReference type="NCBI Taxonomy" id="4460"/>
    <lineage>
        <taxon>Eukaryota</taxon>
        <taxon>Viridiplantae</taxon>
        <taxon>Streptophyta</taxon>
        <taxon>Embryophyta</taxon>
        <taxon>Tracheophyta</taxon>
        <taxon>Spermatophyta</taxon>
        <taxon>Magnoliopsida</taxon>
        <taxon>Liliopsida</taxon>
        <taxon>Araceae</taxon>
        <taxon>Aroideae</taxon>
        <taxon>Colocasieae</taxon>
        <taxon>Colocasia</taxon>
    </lineage>
</organism>
<feature type="region of interest" description="Disordered" evidence="2">
    <location>
        <begin position="164"/>
        <end position="200"/>
    </location>
</feature>
<dbReference type="PANTHER" id="PTHR44272:SF2">
    <property type="entry name" value="CHAPERONE PROTEIN DNAJ 16"/>
    <property type="match status" value="1"/>
</dbReference>
<gene>
    <name evidence="3" type="ORF">Taro_040453</name>
</gene>
<dbReference type="PANTHER" id="PTHR44272">
    <property type="entry name" value="DNAJ DOMAIN (PROKARYOTIC HEAT SHOCK PROTEIN)"/>
    <property type="match status" value="1"/>
</dbReference>
<keyword evidence="1" id="KW-0175">Coiled coil</keyword>
<proteinExistence type="predicted"/>
<comment type="caution">
    <text evidence="3">The sequence shown here is derived from an EMBL/GenBank/DDBJ whole genome shotgun (WGS) entry which is preliminary data.</text>
</comment>
<dbReference type="InterPro" id="IPR052812">
    <property type="entry name" value="Plant_DnaJ_domain"/>
</dbReference>
<evidence type="ECO:0000256" key="2">
    <source>
        <dbReference type="SAM" id="MobiDB-lite"/>
    </source>
</evidence>
<sequence length="224" mass="26156">MYFLRFPVYRLDQAINSMAASKDPDAAFFKKLDGFQPCEITELKAGTHIFAVYGDNFFKSANYTIEIMCAAPFSEEKEKLRNVEAKILSKRAELSKFEAEYREVLAQFTEMTSRYAKEMQAVSPITDLWLDFAQLFHGIFSHIDELLKERDAIHASYTTIQPIKRSSSHSRLRTSFKESKGDGEQEARSRKSSTRDRPKKKRWYNVHFKVEKKKPLKYLLEINL</sequence>
<evidence type="ECO:0000256" key="1">
    <source>
        <dbReference type="SAM" id="Coils"/>
    </source>
</evidence>
<dbReference type="Proteomes" id="UP000652761">
    <property type="component" value="Unassembled WGS sequence"/>
</dbReference>